<proteinExistence type="predicted"/>
<feature type="transmembrane region" description="Helical" evidence="7">
    <location>
        <begin position="251"/>
        <end position="271"/>
    </location>
</feature>
<dbReference type="CDD" id="cd06173">
    <property type="entry name" value="MFS_MefA_like"/>
    <property type="match status" value="1"/>
</dbReference>
<keyword evidence="6 7" id="KW-0472">Membrane</keyword>
<keyword evidence="9" id="KW-1185">Reference proteome</keyword>
<accession>Q1IWX2</accession>
<organism evidence="8 9">
    <name type="scientific">Deinococcus geothermalis (strain DSM 11300 / CIP 105573 / AG-3a)</name>
    <dbReference type="NCBI Taxonomy" id="319795"/>
    <lineage>
        <taxon>Bacteria</taxon>
        <taxon>Thermotogati</taxon>
        <taxon>Deinococcota</taxon>
        <taxon>Deinococci</taxon>
        <taxon>Deinococcales</taxon>
        <taxon>Deinococcaceae</taxon>
        <taxon>Deinococcus</taxon>
    </lineage>
</organism>
<dbReference type="GO" id="GO:0005886">
    <property type="term" value="C:plasma membrane"/>
    <property type="evidence" value="ECO:0007669"/>
    <property type="project" value="UniProtKB-SubCell"/>
</dbReference>
<keyword evidence="4 7" id="KW-0812">Transmembrane</keyword>
<feature type="transmembrane region" description="Helical" evidence="7">
    <location>
        <begin position="56"/>
        <end position="78"/>
    </location>
</feature>
<feature type="transmembrane region" description="Helical" evidence="7">
    <location>
        <begin position="415"/>
        <end position="432"/>
    </location>
</feature>
<evidence type="ECO:0000256" key="5">
    <source>
        <dbReference type="ARBA" id="ARBA00022989"/>
    </source>
</evidence>
<evidence type="ECO:0000313" key="8">
    <source>
        <dbReference type="EMBL" id="ABF46262.1"/>
    </source>
</evidence>
<dbReference type="PANTHER" id="PTHR43266:SF2">
    <property type="entry name" value="MAJOR FACILITATOR SUPERFAMILY (MFS) PROFILE DOMAIN-CONTAINING PROTEIN"/>
    <property type="match status" value="1"/>
</dbReference>
<dbReference type="Proteomes" id="UP000002431">
    <property type="component" value="Chromosome"/>
</dbReference>
<reference evidence="8" key="1">
    <citation type="submission" date="2006-04" db="EMBL/GenBank/DDBJ databases">
        <title>Complete sequence of chromosome of Deinococcus geothermalis DSM 11300.</title>
        <authorList>
            <consortium name="US DOE Joint Genome Institute"/>
            <person name="Copeland A."/>
            <person name="Lucas S."/>
            <person name="Lapidus A."/>
            <person name="Barry K."/>
            <person name="Detter J.C."/>
            <person name="Glavina del Rio T."/>
            <person name="Hammon N."/>
            <person name="Israni S."/>
            <person name="Dalin E."/>
            <person name="Tice H."/>
            <person name="Pitluck S."/>
            <person name="Brettin T."/>
            <person name="Bruce D."/>
            <person name="Han C."/>
            <person name="Tapia R."/>
            <person name="Saunders E."/>
            <person name="Gilna P."/>
            <person name="Schmutz J."/>
            <person name="Larimer F."/>
            <person name="Land M."/>
            <person name="Hauser L."/>
            <person name="Kyrpides N."/>
            <person name="Kim E."/>
            <person name="Daly M.J."/>
            <person name="Fredrickson J.K."/>
            <person name="Makarova K.S."/>
            <person name="Gaidamakova E.K."/>
            <person name="Zhai M."/>
            <person name="Richardson P."/>
        </authorList>
    </citation>
    <scope>NUCLEOTIDE SEQUENCE</scope>
    <source>
        <strain evidence="8">DSM 11300</strain>
    </source>
</reference>
<evidence type="ECO:0000313" key="9">
    <source>
        <dbReference type="Proteomes" id="UP000002431"/>
    </source>
</evidence>
<feature type="transmembrane region" description="Helical" evidence="7">
    <location>
        <begin position="166"/>
        <end position="189"/>
    </location>
</feature>
<protein>
    <submittedName>
        <fullName evidence="8">Major facilitator superfamily MFS_1</fullName>
    </submittedName>
</protein>
<evidence type="ECO:0000256" key="1">
    <source>
        <dbReference type="ARBA" id="ARBA00004651"/>
    </source>
</evidence>
<feature type="transmembrane region" description="Helical" evidence="7">
    <location>
        <begin position="90"/>
        <end position="110"/>
    </location>
</feature>
<feature type="transmembrane region" description="Helical" evidence="7">
    <location>
        <begin position="291"/>
        <end position="312"/>
    </location>
</feature>
<dbReference type="KEGG" id="dge:Dgeo_1968"/>
<dbReference type="TCDB" id="2.A.1.21.23">
    <property type="family name" value="the major facilitator superfamily (mfs)"/>
</dbReference>
<keyword evidence="3" id="KW-1003">Cell membrane</keyword>
<dbReference type="STRING" id="319795.Dgeo_1968"/>
<dbReference type="EMBL" id="CP000359">
    <property type="protein sequence ID" value="ABF46262.1"/>
    <property type="molecule type" value="Genomic_DNA"/>
</dbReference>
<dbReference type="PANTHER" id="PTHR43266">
    <property type="entry name" value="MACROLIDE-EFFLUX PROTEIN"/>
    <property type="match status" value="1"/>
</dbReference>
<dbReference type="AlphaFoldDB" id="Q1IWX2"/>
<feature type="transmembrane region" description="Helical" evidence="7">
    <location>
        <begin position="324"/>
        <end position="343"/>
    </location>
</feature>
<dbReference type="HOGENOM" id="CLU_034180_16_3_0"/>
<gene>
    <name evidence="8" type="ordered locus">Dgeo_1968</name>
</gene>
<dbReference type="InterPro" id="IPR011701">
    <property type="entry name" value="MFS"/>
</dbReference>
<feature type="transmembrane region" description="Helical" evidence="7">
    <location>
        <begin position="349"/>
        <end position="369"/>
    </location>
</feature>
<evidence type="ECO:0000256" key="6">
    <source>
        <dbReference type="ARBA" id="ARBA00023136"/>
    </source>
</evidence>
<comment type="subcellular location">
    <subcellularLocation>
        <location evidence="1">Cell membrane</location>
        <topology evidence="1">Multi-pass membrane protein</topology>
    </subcellularLocation>
</comment>
<feature type="transmembrane region" description="Helical" evidence="7">
    <location>
        <begin position="390"/>
        <end position="409"/>
    </location>
</feature>
<evidence type="ECO:0000256" key="7">
    <source>
        <dbReference type="SAM" id="Phobius"/>
    </source>
</evidence>
<feature type="transmembrane region" description="Helical" evidence="7">
    <location>
        <begin position="195"/>
        <end position="218"/>
    </location>
</feature>
<feature type="transmembrane region" description="Helical" evidence="7">
    <location>
        <begin position="116"/>
        <end position="133"/>
    </location>
</feature>
<dbReference type="Gene3D" id="1.20.1250.20">
    <property type="entry name" value="MFS general substrate transporter like domains"/>
    <property type="match status" value="1"/>
</dbReference>
<evidence type="ECO:0000256" key="3">
    <source>
        <dbReference type="ARBA" id="ARBA00022475"/>
    </source>
</evidence>
<dbReference type="Pfam" id="PF07690">
    <property type="entry name" value="MFS_1"/>
    <property type="match status" value="1"/>
</dbReference>
<evidence type="ECO:0000256" key="4">
    <source>
        <dbReference type="ARBA" id="ARBA00022692"/>
    </source>
</evidence>
<sequence length="461" mass="48792">MSSPGSFEAQRGGWRTFLALWGSQSVSQVGSYVSWFALNVYVAQTLFPRPDQKAPLALALGAFAIAATLLAVVLAPVAGSVADRTHRKRVMLVCDLLSGLLTTLLAALMFWTVVPFWLLLAFVIVTQALSFFHEAALESSYAMIVPEEQLTRANGMMQTTRQFSSLIAPTIATLLIGVPTLLHGSGWLASLRDGVPFALLVDGVSFLLAALVLAWLAIPSPPPAEDHGGAAANLKADTRLGWTYLLRRPPLLQLLIGSAVLNFAMAAIPVYQTLITTFTLQQDRVARGLSFPTALAIIDTATGVGMFLGGLAISTWGGLRRRRVLGVLVPALVSGAGLVLMGLSGDVYLTAAAFTLTVFVMPISQAHSAGIWQAQVPRELQGRVFAVRRIVSRFTVPLGMAFVSGVSTALPPGPVIATLGLLVIIVGTAQLLNPTVQRVDDKDYVEGLAAARGEASVVSGQ</sequence>
<keyword evidence="2" id="KW-0813">Transport</keyword>
<dbReference type="SUPFAM" id="SSF103473">
    <property type="entry name" value="MFS general substrate transporter"/>
    <property type="match status" value="1"/>
</dbReference>
<evidence type="ECO:0000256" key="2">
    <source>
        <dbReference type="ARBA" id="ARBA00022448"/>
    </source>
</evidence>
<dbReference type="RefSeq" id="WP_011531089.1">
    <property type="nucleotide sequence ID" value="NC_008025.1"/>
</dbReference>
<dbReference type="GO" id="GO:0022857">
    <property type="term" value="F:transmembrane transporter activity"/>
    <property type="evidence" value="ECO:0007669"/>
    <property type="project" value="InterPro"/>
</dbReference>
<keyword evidence="5 7" id="KW-1133">Transmembrane helix</keyword>
<dbReference type="eggNOG" id="COG2814">
    <property type="taxonomic scope" value="Bacteria"/>
</dbReference>
<name>Q1IWX2_DEIGD</name>
<dbReference type="InterPro" id="IPR036259">
    <property type="entry name" value="MFS_trans_sf"/>
</dbReference>